<dbReference type="AlphaFoldDB" id="A0A4Q2TG84"/>
<evidence type="ECO:0000256" key="1">
    <source>
        <dbReference type="SAM" id="Phobius"/>
    </source>
</evidence>
<dbReference type="InterPro" id="IPR011606">
    <property type="entry name" value="Brnchd-chn_aa_trnsp_permease"/>
</dbReference>
<organism evidence="2 3">
    <name type="scientific">Ciceribacter ferrooxidans</name>
    <dbReference type="NCBI Taxonomy" id="2509717"/>
    <lineage>
        <taxon>Bacteria</taxon>
        <taxon>Pseudomonadati</taxon>
        <taxon>Pseudomonadota</taxon>
        <taxon>Alphaproteobacteria</taxon>
        <taxon>Hyphomicrobiales</taxon>
        <taxon>Rhizobiaceae</taxon>
        <taxon>Ciceribacter</taxon>
    </lineage>
</organism>
<name>A0A4Q2TG84_9HYPH</name>
<protein>
    <submittedName>
        <fullName evidence="2">Branched-chain amino acid ABC transporter permease</fullName>
    </submittedName>
</protein>
<feature type="transmembrane region" description="Helical" evidence="1">
    <location>
        <begin position="64"/>
        <end position="88"/>
    </location>
</feature>
<keyword evidence="1" id="KW-0812">Transmembrane</keyword>
<keyword evidence="1" id="KW-1133">Transmembrane helix</keyword>
<evidence type="ECO:0000313" key="3">
    <source>
        <dbReference type="Proteomes" id="UP000291088"/>
    </source>
</evidence>
<feature type="transmembrane region" description="Helical" evidence="1">
    <location>
        <begin position="170"/>
        <end position="188"/>
    </location>
</feature>
<feature type="transmembrane region" description="Helical" evidence="1">
    <location>
        <begin position="139"/>
        <end position="164"/>
    </location>
</feature>
<dbReference type="OrthoDB" id="7675159at2"/>
<dbReference type="Proteomes" id="UP000291088">
    <property type="component" value="Unassembled WGS sequence"/>
</dbReference>
<gene>
    <name evidence="2" type="ORF">EUU22_05240</name>
</gene>
<reference evidence="2 3" key="1">
    <citation type="submission" date="2019-01" db="EMBL/GenBank/DDBJ databases">
        <authorList>
            <person name="Deng T."/>
        </authorList>
    </citation>
    <scope>NUCLEOTIDE SEQUENCE [LARGE SCALE GENOMIC DNA]</scope>
    <source>
        <strain evidence="2 3">F8825</strain>
    </source>
</reference>
<keyword evidence="1" id="KW-0472">Membrane</keyword>
<comment type="caution">
    <text evidence="2">The sequence shown here is derived from an EMBL/GenBank/DDBJ whole genome shotgun (WGS) entry which is preliminary data.</text>
</comment>
<feature type="transmembrane region" description="Helical" evidence="1">
    <location>
        <begin position="108"/>
        <end position="127"/>
    </location>
</feature>
<feature type="transmembrane region" description="Helical" evidence="1">
    <location>
        <begin position="20"/>
        <end position="43"/>
    </location>
</feature>
<accession>A0A4Q2TG84</accession>
<dbReference type="Pfam" id="PF03591">
    <property type="entry name" value="AzlC"/>
    <property type="match status" value="1"/>
</dbReference>
<keyword evidence="3" id="KW-1185">Reference proteome</keyword>
<feature type="transmembrane region" description="Helical" evidence="1">
    <location>
        <begin position="219"/>
        <end position="238"/>
    </location>
</feature>
<dbReference type="RefSeq" id="WP_129331012.1">
    <property type="nucleotide sequence ID" value="NZ_SDVB01000170.1"/>
</dbReference>
<sequence length="250" mass="27034">MTLLRADPESFRWFRRGASGIFSLPALILMTSFVGFAAFALEAGISRGAAMFMTLMVWALPAKMILTGMLASGAHILAIIVAVSLSSIRMMPMVASLVPEIRTPRTPVWLLLFLSHFIAITAWVFTTQHIGAVPREHRTVYFAGFAITLTLTNTLLVGICYGLVETFPPLVAGVLFFLTPIYFVASIWATSRQPVLKLAFLVGIVGGPLLSLVAPGLDVLIAGLGGGTLAYLVDRLVLSGRRKRQEGESR</sequence>
<proteinExistence type="predicted"/>
<dbReference type="EMBL" id="SDVB01000170">
    <property type="protein sequence ID" value="RYC17398.1"/>
    <property type="molecule type" value="Genomic_DNA"/>
</dbReference>
<evidence type="ECO:0000313" key="2">
    <source>
        <dbReference type="EMBL" id="RYC17398.1"/>
    </source>
</evidence>